<protein>
    <submittedName>
        <fullName evidence="6">Hydrolase</fullName>
    </submittedName>
</protein>
<keyword evidence="2 4" id="KW-0378">Hydrolase</keyword>
<proteinExistence type="inferred from homology"/>
<dbReference type="SUPFAM" id="SSF51445">
    <property type="entry name" value="(Trans)glycosidases"/>
    <property type="match status" value="1"/>
</dbReference>
<evidence type="ECO:0000256" key="3">
    <source>
        <dbReference type="ARBA" id="ARBA00023295"/>
    </source>
</evidence>
<feature type="non-terminal residue" evidence="6">
    <location>
        <position position="61"/>
    </location>
</feature>
<dbReference type="InterPro" id="IPR017853">
    <property type="entry name" value="GH"/>
</dbReference>
<dbReference type="GO" id="GO:0050295">
    <property type="term" value="F:steryl-beta-glucosidase activity"/>
    <property type="evidence" value="ECO:0007669"/>
    <property type="project" value="TreeGrafter"/>
</dbReference>
<name>A0A3A2ZI77_9EURO</name>
<gene>
    <name evidence="6" type="ORF">PHISCL_10712</name>
</gene>
<dbReference type="AlphaFoldDB" id="A0A3A2ZI77"/>
<evidence type="ECO:0000256" key="4">
    <source>
        <dbReference type="RuleBase" id="RU361153"/>
    </source>
</evidence>
<evidence type="ECO:0000259" key="5">
    <source>
        <dbReference type="Pfam" id="PF00150"/>
    </source>
</evidence>
<dbReference type="PANTHER" id="PTHR31308:SF5">
    <property type="entry name" value="ERGOSTERYL-BETA-GLUCOSIDASE"/>
    <property type="match status" value="1"/>
</dbReference>
<sequence>MHFSRLRKWGYNTIRYLFTWEAIEHAGPGVYDDEWIAFTVDILRVAKGYGFYVFMDPHQDV</sequence>
<dbReference type="Proteomes" id="UP000266188">
    <property type="component" value="Unassembled WGS sequence"/>
</dbReference>
<keyword evidence="7" id="KW-1185">Reference proteome</keyword>
<evidence type="ECO:0000256" key="2">
    <source>
        <dbReference type="ARBA" id="ARBA00022801"/>
    </source>
</evidence>
<dbReference type="PANTHER" id="PTHR31308">
    <property type="match status" value="1"/>
</dbReference>
<dbReference type="Gene3D" id="3.20.20.80">
    <property type="entry name" value="Glycosidases"/>
    <property type="match status" value="1"/>
</dbReference>
<dbReference type="Pfam" id="PF00150">
    <property type="entry name" value="Cellulase"/>
    <property type="match status" value="1"/>
</dbReference>
<dbReference type="GO" id="GO:1904462">
    <property type="term" value="P:ergosteryl 3-beta-D-glucoside catabolic process"/>
    <property type="evidence" value="ECO:0007669"/>
    <property type="project" value="TreeGrafter"/>
</dbReference>
<comment type="similarity">
    <text evidence="1 4">Belongs to the glycosyl hydrolase 5 (cellulase A) family.</text>
</comment>
<dbReference type="OrthoDB" id="9971853at2759"/>
<accession>A0A3A2ZI77</accession>
<evidence type="ECO:0000313" key="6">
    <source>
        <dbReference type="EMBL" id="RJE16951.1"/>
    </source>
</evidence>
<organism evidence="6 7">
    <name type="scientific">Aspergillus sclerotialis</name>
    <dbReference type="NCBI Taxonomy" id="2070753"/>
    <lineage>
        <taxon>Eukaryota</taxon>
        <taxon>Fungi</taxon>
        <taxon>Dikarya</taxon>
        <taxon>Ascomycota</taxon>
        <taxon>Pezizomycotina</taxon>
        <taxon>Eurotiomycetes</taxon>
        <taxon>Eurotiomycetidae</taxon>
        <taxon>Eurotiales</taxon>
        <taxon>Aspergillaceae</taxon>
        <taxon>Aspergillus</taxon>
        <taxon>Aspergillus subgen. Polypaecilum</taxon>
    </lineage>
</organism>
<dbReference type="GO" id="GO:0000272">
    <property type="term" value="P:polysaccharide catabolic process"/>
    <property type="evidence" value="ECO:0007669"/>
    <property type="project" value="InterPro"/>
</dbReference>
<evidence type="ECO:0000313" key="7">
    <source>
        <dbReference type="Proteomes" id="UP000266188"/>
    </source>
</evidence>
<evidence type="ECO:0000256" key="1">
    <source>
        <dbReference type="ARBA" id="ARBA00005641"/>
    </source>
</evidence>
<comment type="caution">
    <text evidence="6">The sequence shown here is derived from an EMBL/GenBank/DDBJ whole genome shotgun (WGS) entry which is preliminary data.</text>
</comment>
<dbReference type="EMBL" id="MVGC01002069">
    <property type="protein sequence ID" value="RJE16951.1"/>
    <property type="molecule type" value="Genomic_DNA"/>
</dbReference>
<dbReference type="InterPro" id="IPR001547">
    <property type="entry name" value="Glyco_hydro_5"/>
</dbReference>
<feature type="domain" description="Glycoside hydrolase family 5" evidence="5">
    <location>
        <begin position="4"/>
        <end position="60"/>
    </location>
</feature>
<dbReference type="InterPro" id="IPR052066">
    <property type="entry name" value="Glycosphingolipid_Hydrolases"/>
</dbReference>
<dbReference type="STRING" id="2070753.A0A3A2ZI77"/>
<reference evidence="7" key="1">
    <citation type="submission" date="2017-02" db="EMBL/GenBank/DDBJ databases">
        <authorList>
            <person name="Tafer H."/>
            <person name="Lopandic K."/>
        </authorList>
    </citation>
    <scope>NUCLEOTIDE SEQUENCE [LARGE SCALE GENOMIC DNA]</scope>
    <source>
        <strain evidence="7">CBS 366.77</strain>
    </source>
</reference>
<keyword evidence="3 4" id="KW-0326">Glycosidase</keyword>